<comment type="caution">
    <text evidence="7">The sequence shown here is derived from an EMBL/GenBank/DDBJ whole genome shotgun (WGS) entry which is preliminary data.</text>
</comment>
<evidence type="ECO:0008006" key="9">
    <source>
        <dbReference type="Google" id="ProtNLM"/>
    </source>
</evidence>
<evidence type="ECO:0000256" key="5">
    <source>
        <dbReference type="SAM" id="MobiDB-lite"/>
    </source>
</evidence>
<dbReference type="InterPro" id="IPR002523">
    <property type="entry name" value="MgTranspt_CorA/ZnTranspt_ZntB"/>
</dbReference>
<feature type="compositionally biased region" description="Pro residues" evidence="5">
    <location>
        <begin position="130"/>
        <end position="142"/>
    </location>
</feature>
<feature type="transmembrane region" description="Helical" evidence="6">
    <location>
        <begin position="1046"/>
        <end position="1070"/>
    </location>
</feature>
<protein>
    <recommendedName>
        <fullName evidence="9">Mg2+ transporter protein, CorA-like/Zinc transport protein ZntB</fullName>
    </recommendedName>
</protein>
<dbReference type="PANTHER" id="PTHR46494">
    <property type="entry name" value="CORA FAMILY METAL ION TRANSPORTER (EUROFUNG)"/>
    <property type="match status" value="1"/>
</dbReference>
<dbReference type="GO" id="GO:0005886">
    <property type="term" value="C:plasma membrane"/>
    <property type="evidence" value="ECO:0007669"/>
    <property type="project" value="UniProtKB-SubCell"/>
</dbReference>
<evidence type="ECO:0000256" key="4">
    <source>
        <dbReference type="ARBA" id="ARBA00023136"/>
    </source>
</evidence>
<feature type="region of interest" description="Disordered" evidence="5">
    <location>
        <begin position="245"/>
        <end position="294"/>
    </location>
</feature>
<dbReference type="GO" id="GO:0000287">
    <property type="term" value="F:magnesium ion binding"/>
    <property type="evidence" value="ECO:0007669"/>
    <property type="project" value="TreeGrafter"/>
</dbReference>
<evidence type="ECO:0000256" key="6">
    <source>
        <dbReference type="SAM" id="Phobius"/>
    </source>
</evidence>
<proteinExistence type="predicted"/>
<feature type="region of interest" description="Disordered" evidence="5">
    <location>
        <begin position="929"/>
        <end position="958"/>
    </location>
</feature>
<comment type="subcellular location">
    <subcellularLocation>
        <location evidence="1">Cell membrane</location>
        <topology evidence="1">Multi-pass membrane protein</topology>
    </subcellularLocation>
</comment>
<feature type="compositionally biased region" description="Polar residues" evidence="5">
    <location>
        <begin position="275"/>
        <end position="289"/>
    </location>
</feature>
<dbReference type="Gene3D" id="1.20.58.340">
    <property type="entry name" value="Magnesium transport protein CorA, transmembrane region"/>
    <property type="match status" value="1"/>
</dbReference>
<dbReference type="STRING" id="45235.A0A2K3QIE4"/>
<dbReference type="SUPFAM" id="SSF144083">
    <property type="entry name" value="Magnesium transport protein CorA, transmembrane region"/>
    <property type="match status" value="1"/>
</dbReference>
<dbReference type="Pfam" id="PF01544">
    <property type="entry name" value="CorA"/>
    <property type="match status" value="1"/>
</dbReference>
<reference evidence="7 8" key="1">
    <citation type="submission" date="2017-08" db="EMBL/GenBank/DDBJ databases">
        <title>Harnessing the power of phylogenomics to disentangle the directionality and signatures of interkingdom host jumping in the parasitic fungal genus Tolypocladium.</title>
        <authorList>
            <person name="Quandt C.A."/>
            <person name="Patterson W."/>
            <person name="Spatafora J.W."/>
        </authorList>
    </citation>
    <scope>NUCLEOTIDE SEQUENCE [LARGE SCALE GENOMIC DNA]</scope>
    <source>
        <strain evidence="7 8">CBS 113982</strain>
    </source>
</reference>
<dbReference type="GO" id="GO:0050897">
    <property type="term" value="F:cobalt ion binding"/>
    <property type="evidence" value="ECO:0007669"/>
    <property type="project" value="TreeGrafter"/>
</dbReference>
<keyword evidence="8" id="KW-1185">Reference proteome</keyword>
<name>A0A2K3QIE4_9HYPO</name>
<sequence>MAYDYNAAEGASSRRPRVRFSRDYRDNQPAVIARPGRYGSIDFSGVGPRRRGSDHEYLSWRPGHGQVRGRPWNQRGGARPVQYSDAVRPIPVSSRRVMPARDVRVAEPQSYLQTEADDIQVRLRSRSSSPSPPRLPLSQSPPPIVEEARVETAQVINAWTRAAEAEEPEWRYADSYASRSRSRSPTRHGNDYVFGGTPAQAYQSADPHVYMVPEDRYRSNQPFQPPTLVAEDTDLFDSFNFSFPSAESSKGGELSDLESPGVETESTERDGEASVRNSNATGIHSSHYTGNAELGGTHTATLTVLHDPTGRKRPLFNWLHIRQEVMNLGEFWADVSRQVRLSEVEWTAIAKLRAHVKKHSVKSRQNPKGSKVGYMDPRCFEVPLKKKLSPGRTSSGSAHWICIPYFSLQQYSGLLSASSLSSFPPQTLLQAQYSRTPQSRDMQQAVCQLGGVRRGECFHIAQLWCLVLDNSLLVTCGSMSQSDLFGDSLKLNSQPSKQPTGTSGSGRILVAYGSAVMWALDAEDCPTWFEAFLSHFHAFWPRNLEFKSNDQAVTAEMWPKILKLAARPQGSVILSFKTTSRPDPPKSTLKPESPGETTTGDRAKEADQSPEYLHVLTLCPADSRASADASSTAVLENLKVQLGAAEKFLTEQSSYTGQRAYKGCGHATRGDAYSYLASRAAEVEAKASDAVRRLYEDRIDIFNTADDLFQLFFPKDFDGPTAGKFWASMPNIDSDPTTPVSQIVLLELKALLKSMSQEIQAFQSILSYAEEKERANVDLPREFVTAWLHVVSGMVATSGAVGIWRVHLSKAESLIGDGMQRIIQGMSSWSLLDSAAVLPMEVMFLVAMELLRDQVGKADDIADTYSQFLNSLDTDIATKPSDRSYQHSIDLVQQEMTAIKRTLTKQRLIMDSIRSNLWAVDGQELLTGAGDDGSRRRRNRRDAATGWDPPAGRETARYYPTYEPGLGRTANDYMGLGDEMLVEDLEEESKLSPTDRLGFRGLLVVECARLIEQREFEFRRYTEYAEDLERAVVYKMDWTKDRQENAIYAFTVVTIVFLPLSAISSIFGMHTADVRDMEYGQWLYWAVALPVTLIVIVTGLWWMNELGNVVQWMMGRQPSRATGGGPVSSQLPGKTTYLVAPPAKTDPDYEATYAEVQEVPMRRYSSEPPAVAPRIRRRPRSVYRY</sequence>
<feature type="transmembrane region" description="Helical" evidence="6">
    <location>
        <begin position="1082"/>
        <end position="1103"/>
    </location>
</feature>
<feature type="region of interest" description="Disordered" evidence="5">
    <location>
        <begin position="123"/>
        <end position="142"/>
    </location>
</feature>
<dbReference type="PANTHER" id="PTHR46494:SF1">
    <property type="entry name" value="CORA FAMILY METAL ION TRANSPORTER (EUROFUNG)"/>
    <property type="match status" value="1"/>
</dbReference>
<evidence type="ECO:0000256" key="1">
    <source>
        <dbReference type="ARBA" id="ARBA00004651"/>
    </source>
</evidence>
<dbReference type="EMBL" id="NRSZ01000427">
    <property type="protein sequence ID" value="PNY27290.1"/>
    <property type="molecule type" value="Genomic_DNA"/>
</dbReference>
<dbReference type="AlphaFoldDB" id="A0A2K3QIE4"/>
<evidence type="ECO:0000313" key="8">
    <source>
        <dbReference type="Proteomes" id="UP000236621"/>
    </source>
</evidence>
<feature type="transmembrane region" description="Helical" evidence="6">
    <location>
        <begin position="786"/>
        <end position="804"/>
    </location>
</feature>
<keyword evidence="2 6" id="KW-0812">Transmembrane</keyword>
<feature type="region of interest" description="Disordered" evidence="5">
    <location>
        <begin position="575"/>
        <end position="607"/>
    </location>
</feature>
<organism evidence="7 8">
    <name type="scientific">Tolypocladium capitatum</name>
    <dbReference type="NCBI Taxonomy" id="45235"/>
    <lineage>
        <taxon>Eukaryota</taxon>
        <taxon>Fungi</taxon>
        <taxon>Dikarya</taxon>
        <taxon>Ascomycota</taxon>
        <taxon>Pezizomycotina</taxon>
        <taxon>Sordariomycetes</taxon>
        <taxon>Hypocreomycetidae</taxon>
        <taxon>Hypocreales</taxon>
        <taxon>Ophiocordycipitaceae</taxon>
        <taxon>Tolypocladium</taxon>
    </lineage>
</organism>
<dbReference type="Proteomes" id="UP000236621">
    <property type="component" value="Unassembled WGS sequence"/>
</dbReference>
<evidence type="ECO:0000256" key="2">
    <source>
        <dbReference type="ARBA" id="ARBA00022692"/>
    </source>
</evidence>
<keyword evidence="4 6" id="KW-0472">Membrane</keyword>
<dbReference type="GO" id="GO:0015087">
    <property type="term" value="F:cobalt ion transmembrane transporter activity"/>
    <property type="evidence" value="ECO:0007669"/>
    <property type="project" value="TreeGrafter"/>
</dbReference>
<gene>
    <name evidence="7" type="ORF">TCAP_02785</name>
</gene>
<evidence type="ECO:0000313" key="7">
    <source>
        <dbReference type="EMBL" id="PNY27290.1"/>
    </source>
</evidence>
<dbReference type="InterPro" id="IPR045863">
    <property type="entry name" value="CorA_TM1_TM2"/>
</dbReference>
<accession>A0A2K3QIE4</accession>
<keyword evidence="3 6" id="KW-1133">Transmembrane helix</keyword>
<feature type="region of interest" description="Disordered" evidence="5">
    <location>
        <begin position="1"/>
        <end position="57"/>
    </location>
</feature>
<dbReference type="GO" id="GO:0015095">
    <property type="term" value="F:magnesium ion transmembrane transporter activity"/>
    <property type="evidence" value="ECO:0007669"/>
    <property type="project" value="TreeGrafter"/>
</dbReference>
<evidence type="ECO:0000256" key="3">
    <source>
        <dbReference type="ARBA" id="ARBA00022989"/>
    </source>
</evidence>
<dbReference type="OrthoDB" id="5286874at2759"/>